<evidence type="ECO:0000313" key="2">
    <source>
        <dbReference type="EMBL" id="KAK8784422.1"/>
    </source>
</evidence>
<dbReference type="Gene3D" id="2.40.128.20">
    <property type="match status" value="1"/>
</dbReference>
<evidence type="ECO:0000256" key="1">
    <source>
        <dbReference type="SAM" id="SignalP"/>
    </source>
</evidence>
<feature type="chain" id="PRO_5042951502" description="Secreted protein" evidence="1">
    <location>
        <begin position="20"/>
        <end position="102"/>
    </location>
</feature>
<organism evidence="2 3">
    <name type="scientific">Amblyomma americanum</name>
    <name type="common">Lone star tick</name>
    <dbReference type="NCBI Taxonomy" id="6943"/>
    <lineage>
        <taxon>Eukaryota</taxon>
        <taxon>Metazoa</taxon>
        <taxon>Ecdysozoa</taxon>
        <taxon>Arthropoda</taxon>
        <taxon>Chelicerata</taxon>
        <taxon>Arachnida</taxon>
        <taxon>Acari</taxon>
        <taxon>Parasitiformes</taxon>
        <taxon>Ixodida</taxon>
        <taxon>Ixodoidea</taxon>
        <taxon>Ixodidae</taxon>
        <taxon>Amblyomminae</taxon>
        <taxon>Amblyomma</taxon>
    </lineage>
</organism>
<dbReference type="AlphaFoldDB" id="A0AAQ4FCC3"/>
<sequence length="102" mass="12020">MAKLFSILLLATWIFFAVGAETSAEMNAWDFIGGEGNNMYLQYRNFLSDFWKRDIARCTMATRVSMNNTDQTATYWTKWYNTSSNMSTQNMCWMFQRALENF</sequence>
<evidence type="ECO:0000313" key="3">
    <source>
        <dbReference type="Proteomes" id="UP001321473"/>
    </source>
</evidence>
<name>A0AAQ4FCC3_AMBAM</name>
<dbReference type="InterPro" id="IPR012674">
    <property type="entry name" value="Calycin"/>
</dbReference>
<reference evidence="2 3" key="1">
    <citation type="journal article" date="2023" name="Arcadia Sci">
        <title>De novo assembly of a long-read Amblyomma americanum tick genome.</title>
        <authorList>
            <person name="Chou S."/>
            <person name="Poskanzer K.E."/>
            <person name="Rollins M."/>
            <person name="Thuy-Boun P.S."/>
        </authorList>
    </citation>
    <scope>NUCLEOTIDE SEQUENCE [LARGE SCALE GENOMIC DNA]</scope>
    <source>
        <strain evidence="2">F_SG_1</strain>
        <tissue evidence="2">Salivary glands</tissue>
    </source>
</reference>
<accession>A0AAQ4FCC3</accession>
<evidence type="ECO:0008006" key="4">
    <source>
        <dbReference type="Google" id="ProtNLM"/>
    </source>
</evidence>
<keyword evidence="1" id="KW-0732">Signal</keyword>
<dbReference type="Proteomes" id="UP001321473">
    <property type="component" value="Unassembled WGS sequence"/>
</dbReference>
<dbReference type="GO" id="GO:0043176">
    <property type="term" value="F:amine binding"/>
    <property type="evidence" value="ECO:0007669"/>
    <property type="project" value="InterPro"/>
</dbReference>
<dbReference type="SUPFAM" id="SSF50814">
    <property type="entry name" value="Lipocalins"/>
    <property type="match status" value="1"/>
</dbReference>
<keyword evidence="3" id="KW-1185">Reference proteome</keyword>
<gene>
    <name evidence="2" type="ORF">V5799_009213</name>
</gene>
<dbReference type="Pfam" id="PF02098">
    <property type="entry name" value="His_binding"/>
    <property type="match status" value="1"/>
</dbReference>
<comment type="caution">
    <text evidence="2">The sequence shown here is derived from an EMBL/GenBank/DDBJ whole genome shotgun (WGS) entry which is preliminary data.</text>
</comment>
<dbReference type="InterPro" id="IPR002970">
    <property type="entry name" value="Tick_his-bd"/>
</dbReference>
<protein>
    <recommendedName>
        <fullName evidence="4">Secreted protein</fullName>
    </recommendedName>
</protein>
<dbReference type="EMBL" id="JARKHS020004577">
    <property type="protein sequence ID" value="KAK8784422.1"/>
    <property type="molecule type" value="Genomic_DNA"/>
</dbReference>
<dbReference type="GO" id="GO:0030682">
    <property type="term" value="P:symbiont-mediated perturbation of host defenses"/>
    <property type="evidence" value="ECO:0007669"/>
    <property type="project" value="InterPro"/>
</dbReference>
<feature type="signal peptide" evidence="1">
    <location>
        <begin position="1"/>
        <end position="19"/>
    </location>
</feature>
<proteinExistence type="predicted"/>